<dbReference type="AlphaFoldDB" id="A0A346Y2K3"/>
<keyword evidence="1" id="KW-0812">Transmembrane</keyword>
<dbReference type="OrthoDB" id="5195266at2"/>
<accession>A0A346Y2K3</accession>
<feature type="transmembrane region" description="Helical" evidence="1">
    <location>
        <begin position="144"/>
        <end position="173"/>
    </location>
</feature>
<sequence>MIGLVLLGVALAALVLAAVLTAERPTAAVPDREGYFDLWQPLHGGVDPRANPWLRGWLAMGYAVARPLARRGVKPDVLTFTSTWIALAAIVVATHGGRWQILAGWLIVFSGLGDTLDGAVAVATARTTKWGYVLDSAVDRLNDVLYLIAVWIVGGEVWIVLTAGVAFFMLEYVRARGRNAGGSEVGTVTIGERALRVICCSIAVHWGGVFLSLDTFIANVSISILAVVSVIGLGQVVVAVRRDLLALGGDSTTLAP</sequence>
<dbReference type="GO" id="GO:0008654">
    <property type="term" value="P:phospholipid biosynthetic process"/>
    <property type="evidence" value="ECO:0007669"/>
    <property type="project" value="InterPro"/>
</dbReference>
<keyword evidence="3" id="KW-1185">Reference proteome</keyword>
<reference evidence="2 3" key="1">
    <citation type="submission" date="2018-09" db="EMBL/GenBank/DDBJ databases">
        <title>Complete genome sequence of Euzebya sp. DY32-46 isolated from seawater of Pacific Ocean.</title>
        <authorList>
            <person name="Xu L."/>
            <person name="Wu Y.-H."/>
            <person name="Xu X.-W."/>
        </authorList>
    </citation>
    <scope>NUCLEOTIDE SEQUENCE [LARGE SCALE GENOMIC DNA]</scope>
    <source>
        <strain evidence="2 3">DY32-46</strain>
    </source>
</reference>
<dbReference type="Proteomes" id="UP000264006">
    <property type="component" value="Chromosome"/>
</dbReference>
<dbReference type="InterPro" id="IPR000462">
    <property type="entry name" value="CDP-OH_P_trans"/>
</dbReference>
<dbReference type="Gene3D" id="1.20.120.1760">
    <property type="match status" value="1"/>
</dbReference>
<keyword evidence="1" id="KW-1133">Transmembrane helix</keyword>
<dbReference type="EMBL" id="CP031165">
    <property type="protein sequence ID" value="AXV08700.1"/>
    <property type="molecule type" value="Genomic_DNA"/>
</dbReference>
<dbReference type="GO" id="GO:0016020">
    <property type="term" value="C:membrane"/>
    <property type="evidence" value="ECO:0007669"/>
    <property type="project" value="InterPro"/>
</dbReference>
<dbReference type="KEGG" id="euz:DVS28_a4032"/>
<gene>
    <name evidence="2" type="ORF">DVS28_a4032</name>
</gene>
<organism evidence="2 3">
    <name type="scientific">Euzebya pacifica</name>
    <dbReference type="NCBI Taxonomy" id="1608957"/>
    <lineage>
        <taxon>Bacteria</taxon>
        <taxon>Bacillati</taxon>
        <taxon>Actinomycetota</taxon>
        <taxon>Nitriliruptoria</taxon>
        <taxon>Euzebyales</taxon>
    </lineage>
</organism>
<dbReference type="Pfam" id="PF01066">
    <property type="entry name" value="CDP-OH_P_transf"/>
    <property type="match status" value="1"/>
</dbReference>
<feature type="transmembrane region" description="Helical" evidence="1">
    <location>
        <begin position="217"/>
        <end position="240"/>
    </location>
</feature>
<keyword evidence="1" id="KW-0472">Membrane</keyword>
<keyword evidence="2" id="KW-0808">Transferase</keyword>
<feature type="transmembrane region" description="Helical" evidence="1">
    <location>
        <begin position="101"/>
        <end position="124"/>
    </location>
</feature>
<evidence type="ECO:0000256" key="1">
    <source>
        <dbReference type="SAM" id="Phobius"/>
    </source>
</evidence>
<dbReference type="GO" id="GO:0016780">
    <property type="term" value="F:phosphotransferase activity, for other substituted phosphate groups"/>
    <property type="evidence" value="ECO:0007669"/>
    <property type="project" value="InterPro"/>
</dbReference>
<evidence type="ECO:0000313" key="2">
    <source>
        <dbReference type="EMBL" id="AXV08700.1"/>
    </source>
</evidence>
<evidence type="ECO:0000313" key="3">
    <source>
        <dbReference type="Proteomes" id="UP000264006"/>
    </source>
</evidence>
<protein>
    <submittedName>
        <fullName evidence="2">CDP-diacylglycerol--glycerol-3-phosphate 3-phosphatidyltransferase</fullName>
    </submittedName>
</protein>
<feature type="transmembrane region" description="Helical" evidence="1">
    <location>
        <begin position="77"/>
        <end position="94"/>
    </location>
</feature>
<dbReference type="InterPro" id="IPR043130">
    <property type="entry name" value="CDP-OH_PTrfase_TM_dom"/>
</dbReference>
<name>A0A346Y2K3_9ACTN</name>
<dbReference type="RefSeq" id="WP_114593007.1">
    <property type="nucleotide sequence ID" value="NZ_CP031165.1"/>
</dbReference>
<proteinExistence type="predicted"/>